<protein>
    <submittedName>
        <fullName evidence="1">Uncharacterized protein Z594L</fullName>
    </submittedName>
</protein>
<dbReference type="Proteomes" id="UP000202420">
    <property type="component" value="Segment"/>
</dbReference>
<evidence type="ECO:0000313" key="1">
    <source>
        <dbReference type="EMBL" id="ABT16728.1"/>
    </source>
</evidence>
<dbReference type="RefSeq" id="YP_001427075.1">
    <property type="nucleotide sequence ID" value="NC_008724.1"/>
</dbReference>
<evidence type="ECO:0000313" key="2">
    <source>
        <dbReference type="Proteomes" id="UP000202420"/>
    </source>
</evidence>
<sequence length="128" mass="14755">MLSAADVIKMLAKKCVTFDRTVVVHTVPLEGNAHPIIREARNPALKTYTDIQTEVARRRWISAEHWHEAFEVQKEFVTETKKQIRRSRGKGDNAQELQEAVYLGTMEISLLLTLKWWYGIDCINNAES</sequence>
<reference evidence="1 2" key="1">
    <citation type="submission" date="2006-09" db="EMBL/GenBank/DDBJ databases">
        <title>Sequence and annotation of the 288-kb ATCV-1 virus that infects an endosymbiotic Chlorella strain of the heliozoon Acanthocystis turfacea.</title>
        <authorList>
            <person name="Fitzgerald L.A."/>
            <person name="Graves M.V."/>
            <person name="Li X."/>
            <person name="Pfitzner A.J.P."/>
            <person name="Hartigan J."/>
            <person name="Van Etten J.L."/>
        </authorList>
    </citation>
    <scope>NUCLEOTIDE SEQUENCE [LARGE SCALE GENOMIC DNA]</scope>
    <source>
        <strain evidence="1 2">ATCV-1</strain>
    </source>
</reference>
<accession>A7K9K4</accession>
<dbReference type="GeneID" id="5470728"/>
<name>A7K9K4_9PHYC</name>
<keyword evidence="2" id="KW-1185">Reference proteome</keyword>
<dbReference type="KEGG" id="vg:5470728"/>
<gene>
    <name evidence="1" type="primary">Z594L</name>
    <name evidence="1" type="ORF">ATCV1_Z594L</name>
</gene>
<proteinExistence type="predicted"/>
<dbReference type="EMBL" id="EF101928">
    <property type="protein sequence ID" value="ABT16728.1"/>
    <property type="molecule type" value="Genomic_DNA"/>
</dbReference>
<organism evidence="1 2">
    <name type="scientific">Chlorovirus heliozoae</name>
    <dbReference type="NCBI Taxonomy" id="322019"/>
    <lineage>
        <taxon>Viruses</taxon>
        <taxon>Varidnaviria</taxon>
        <taxon>Bamfordvirae</taxon>
        <taxon>Nucleocytoviricota</taxon>
        <taxon>Megaviricetes</taxon>
        <taxon>Algavirales</taxon>
        <taxon>Phycodnaviridae</taxon>
        <taxon>Chlorovirus</taxon>
    </lineage>
</organism>